<comment type="similarity">
    <text evidence="1">Belongs to the peptidase S13 family.</text>
</comment>
<comment type="caution">
    <text evidence="4">The sequence shown here is derived from an EMBL/GenBank/DDBJ whole genome shotgun (WGS) entry which is preliminary data.</text>
</comment>
<dbReference type="GO" id="GO:0006508">
    <property type="term" value="P:proteolysis"/>
    <property type="evidence" value="ECO:0007669"/>
    <property type="project" value="InterPro"/>
</dbReference>
<evidence type="ECO:0000256" key="3">
    <source>
        <dbReference type="SAM" id="SignalP"/>
    </source>
</evidence>
<organism evidence="4 5">
    <name type="scientific">Streptomyces triticirhizae</name>
    <dbReference type="NCBI Taxonomy" id="2483353"/>
    <lineage>
        <taxon>Bacteria</taxon>
        <taxon>Bacillati</taxon>
        <taxon>Actinomycetota</taxon>
        <taxon>Actinomycetes</taxon>
        <taxon>Kitasatosporales</taxon>
        <taxon>Streptomycetaceae</taxon>
        <taxon>Streptomyces</taxon>
    </lineage>
</organism>
<dbReference type="Pfam" id="PF02113">
    <property type="entry name" value="Peptidase_S13"/>
    <property type="match status" value="2"/>
</dbReference>
<dbReference type="Gene3D" id="3.50.80.20">
    <property type="entry name" value="D-Ala-D-Ala carboxypeptidase C, peptidase S13"/>
    <property type="match status" value="1"/>
</dbReference>
<evidence type="ECO:0000256" key="2">
    <source>
        <dbReference type="ARBA" id="ARBA00022801"/>
    </source>
</evidence>
<keyword evidence="4" id="KW-0121">Carboxypeptidase</keyword>
<dbReference type="PANTHER" id="PTHR30023:SF0">
    <property type="entry name" value="PENICILLIN-SENSITIVE CARBOXYPEPTIDASE A"/>
    <property type="match status" value="1"/>
</dbReference>
<dbReference type="AlphaFoldDB" id="A0A3M2LW66"/>
<name>A0A3M2LW66_9ACTN</name>
<protein>
    <submittedName>
        <fullName evidence="4">D-alanyl-D-alanine carboxypeptidase/D-alanyl-D-alanine-endopeptidase</fullName>
        <ecNumber evidence="4">3.4.16.4</ecNumber>
    </submittedName>
</protein>
<dbReference type="EMBL" id="RFFJ01000046">
    <property type="protein sequence ID" value="RMI41356.1"/>
    <property type="molecule type" value="Genomic_DNA"/>
</dbReference>
<accession>A0A3M2LW66</accession>
<feature type="chain" id="PRO_5017950594" evidence="3">
    <location>
        <begin position="24"/>
        <end position="465"/>
    </location>
</feature>
<dbReference type="Proteomes" id="UP000278673">
    <property type="component" value="Unassembled WGS sequence"/>
</dbReference>
<dbReference type="InterPro" id="IPR012338">
    <property type="entry name" value="Beta-lactam/transpept-like"/>
</dbReference>
<keyword evidence="4" id="KW-0645">Protease</keyword>
<dbReference type="NCBIfam" id="TIGR00666">
    <property type="entry name" value="PBP4"/>
    <property type="match status" value="1"/>
</dbReference>
<sequence>MVRRHRSAGRLAMGSATAGLALAAGLVALTGPWDGGQRAAERDQATAADLVRGQLPAERLAGTVPAAPAVLSPLDGSAAAPSPQALTRTLTPLLEADALGDEATGSVVDVATGDVLFERGATEGHAPASTVKVLTAVAALDALGPEHRLTTRTVVDADGERVYLVGGGDTTLTANDLQGLADRTARALADRGVESVRVAYDVSAYPAETHPIGVNSNIAPIVPLQVNAGRLDDSDHGPADRSTDPARDAAEAFAERLTTAGIEVDGRVGERTAPDSAEGLAEHRSAPVASLVERMLTDSDNDLAEALARMTALASDEPGTARGLSRALTSRAEALGAPLDSVRIVDASGLDRDGRVSAGLLTAVLAAAADPGRPELRPALTGLPVAGFTGTLSNRYAEGDGADGAGVVRAKTGTLTGVNTLAGTATTADGRVLAFAFMAADTQDAQAAQEALDVAASALAETSAG</sequence>
<reference evidence="4 5" key="1">
    <citation type="submission" date="2018-10" db="EMBL/GenBank/DDBJ databases">
        <title>Isolation, diversity and antifungal activity of actinobacteria from wheat.</title>
        <authorList>
            <person name="Han C."/>
        </authorList>
    </citation>
    <scope>NUCLEOTIDE SEQUENCE [LARGE SCALE GENOMIC DNA]</scope>
    <source>
        <strain evidence="4 5">NEAU-YY642</strain>
    </source>
</reference>
<evidence type="ECO:0000313" key="4">
    <source>
        <dbReference type="EMBL" id="RMI41356.1"/>
    </source>
</evidence>
<keyword evidence="5" id="KW-1185">Reference proteome</keyword>
<dbReference type="GO" id="GO:0009002">
    <property type="term" value="F:serine-type D-Ala-D-Ala carboxypeptidase activity"/>
    <property type="evidence" value="ECO:0007669"/>
    <property type="project" value="UniProtKB-EC"/>
</dbReference>
<keyword evidence="3" id="KW-0732">Signal</keyword>
<dbReference type="SUPFAM" id="SSF56601">
    <property type="entry name" value="beta-lactamase/transpeptidase-like"/>
    <property type="match status" value="1"/>
</dbReference>
<dbReference type="RefSeq" id="WP_122183679.1">
    <property type="nucleotide sequence ID" value="NZ_RFFJ01000046.1"/>
</dbReference>
<evidence type="ECO:0000256" key="1">
    <source>
        <dbReference type="ARBA" id="ARBA00006096"/>
    </source>
</evidence>
<dbReference type="Gene3D" id="3.40.710.10">
    <property type="entry name" value="DD-peptidase/beta-lactamase superfamily"/>
    <property type="match status" value="2"/>
</dbReference>
<proteinExistence type="inferred from homology"/>
<feature type="signal peptide" evidence="3">
    <location>
        <begin position="1"/>
        <end position="23"/>
    </location>
</feature>
<dbReference type="InterPro" id="IPR000667">
    <property type="entry name" value="Peptidase_S13"/>
</dbReference>
<dbReference type="GO" id="GO:0000270">
    <property type="term" value="P:peptidoglycan metabolic process"/>
    <property type="evidence" value="ECO:0007669"/>
    <property type="project" value="TreeGrafter"/>
</dbReference>
<dbReference type="PANTHER" id="PTHR30023">
    <property type="entry name" value="D-ALANYL-D-ALANINE CARBOXYPEPTIDASE"/>
    <property type="match status" value="1"/>
</dbReference>
<evidence type="ECO:0000313" key="5">
    <source>
        <dbReference type="Proteomes" id="UP000278673"/>
    </source>
</evidence>
<dbReference type="PRINTS" id="PR00922">
    <property type="entry name" value="DADACBPTASE3"/>
</dbReference>
<keyword evidence="2 4" id="KW-0378">Hydrolase</keyword>
<gene>
    <name evidence="4" type="primary">dacB</name>
    <name evidence="4" type="ORF">EBN88_11205</name>
</gene>
<dbReference type="EC" id="3.4.16.4" evidence="4"/>